<evidence type="ECO:0000313" key="3">
    <source>
        <dbReference type="Ensembl" id="ENSNGAP00000013265.1"/>
    </source>
</evidence>
<protein>
    <recommendedName>
        <fullName evidence="5">Pleckstrin homology-like domain family B member 3</fullName>
    </recommendedName>
</protein>
<proteinExistence type="predicted"/>
<keyword evidence="4" id="KW-1185">Reference proteome</keyword>
<feature type="coiled-coil region" evidence="1">
    <location>
        <begin position="228"/>
        <end position="258"/>
    </location>
</feature>
<feature type="region of interest" description="Disordered" evidence="2">
    <location>
        <begin position="283"/>
        <end position="340"/>
    </location>
</feature>
<dbReference type="PANTHER" id="PTHR12156">
    <property type="entry name" value="PLECKSTRIN HOMOLOGY-LIKE DOMAIN, FAMILY B, MEMBER 3"/>
    <property type="match status" value="1"/>
</dbReference>
<name>A0A8C6R5C3_NANGA</name>
<evidence type="ECO:0000256" key="1">
    <source>
        <dbReference type="SAM" id="Coils"/>
    </source>
</evidence>
<keyword evidence="1" id="KW-0175">Coiled coil</keyword>
<sequence>MERSDEENLKEECSSTESTQQEHEDAPSAKLQGEVLAVEEERAQVLGRVEQLKVGVKELEQQLQEAAREAEMERALLQGEREAERTLLQKEQRAVDQLQEKLVALETGIQKERDKERAELAAGRRHLEARQALYAELQTQLDNCPESVREQLQEQLRREADALETETKLFEDLEFQQLERESRVEEERELAGQGLLRSKAELLRSVAKRKERLAVLDSQAGQIRAQAVQESERLARDKNAALQLLQKEKEKLIVLERRYHSLTGGRPFPKTTSTLKEVYRSKMDGEATSPLPRTRSGPLPSSSGSSSSSSQLSVATLGRSPSPKSTLLTQNGTGSLPRNLAATLQDIETKRQLALQQK</sequence>
<dbReference type="Proteomes" id="UP000694381">
    <property type="component" value="Unassembled WGS sequence"/>
</dbReference>
<organism evidence="3 4">
    <name type="scientific">Nannospalax galili</name>
    <name type="common">Northern Israeli blind subterranean mole rat</name>
    <name type="synonym">Spalax galili</name>
    <dbReference type="NCBI Taxonomy" id="1026970"/>
    <lineage>
        <taxon>Eukaryota</taxon>
        <taxon>Metazoa</taxon>
        <taxon>Chordata</taxon>
        <taxon>Craniata</taxon>
        <taxon>Vertebrata</taxon>
        <taxon>Euteleostomi</taxon>
        <taxon>Mammalia</taxon>
        <taxon>Eutheria</taxon>
        <taxon>Euarchontoglires</taxon>
        <taxon>Glires</taxon>
        <taxon>Rodentia</taxon>
        <taxon>Myomorpha</taxon>
        <taxon>Muroidea</taxon>
        <taxon>Spalacidae</taxon>
        <taxon>Spalacinae</taxon>
        <taxon>Nannospalax</taxon>
    </lineage>
</organism>
<dbReference type="AlphaFoldDB" id="A0A8C6R5C3"/>
<evidence type="ECO:0000313" key="4">
    <source>
        <dbReference type="Proteomes" id="UP000694381"/>
    </source>
</evidence>
<evidence type="ECO:0008006" key="5">
    <source>
        <dbReference type="Google" id="ProtNLM"/>
    </source>
</evidence>
<feature type="compositionally biased region" description="Low complexity" evidence="2">
    <location>
        <begin position="289"/>
        <end position="310"/>
    </location>
</feature>
<dbReference type="GO" id="GO:0045180">
    <property type="term" value="C:basal cortex"/>
    <property type="evidence" value="ECO:0007669"/>
    <property type="project" value="TreeGrafter"/>
</dbReference>
<feature type="compositionally biased region" description="Polar residues" evidence="2">
    <location>
        <begin position="322"/>
        <end position="336"/>
    </location>
</feature>
<reference evidence="3" key="1">
    <citation type="submission" date="2025-08" db="UniProtKB">
        <authorList>
            <consortium name="Ensembl"/>
        </authorList>
    </citation>
    <scope>IDENTIFICATION</scope>
</reference>
<dbReference type="OMA" id="TWDIPLS"/>
<reference evidence="3" key="2">
    <citation type="submission" date="2025-09" db="UniProtKB">
        <authorList>
            <consortium name="Ensembl"/>
        </authorList>
    </citation>
    <scope>IDENTIFICATION</scope>
</reference>
<accession>A0A8C6R5C3</accession>
<feature type="compositionally biased region" description="Basic and acidic residues" evidence="2">
    <location>
        <begin position="1"/>
        <end position="13"/>
    </location>
</feature>
<dbReference type="Ensembl" id="ENSNGAT00000018842.1">
    <property type="protein sequence ID" value="ENSNGAP00000013265.1"/>
    <property type="gene ID" value="ENSNGAG00000014903.1"/>
</dbReference>
<dbReference type="PANTHER" id="PTHR12156:SF23">
    <property type="entry name" value="PLECKSTRIN HOMOLOGY-LIKE DOMAIN FAMILY B MEMBER 1"/>
    <property type="match status" value="1"/>
</dbReference>
<evidence type="ECO:0000256" key="2">
    <source>
        <dbReference type="SAM" id="MobiDB-lite"/>
    </source>
</evidence>
<feature type="region of interest" description="Disordered" evidence="2">
    <location>
        <begin position="1"/>
        <end position="31"/>
    </location>
</feature>
<dbReference type="InterPro" id="IPR052212">
    <property type="entry name" value="PH-like_domain"/>
</dbReference>
<dbReference type="GeneTree" id="ENSGT00940000155231"/>
<dbReference type="GO" id="GO:0070507">
    <property type="term" value="P:regulation of microtubule cytoskeleton organization"/>
    <property type="evidence" value="ECO:0007669"/>
    <property type="project" value="TreeGrafter"/>
</dbReference>